<dbReference type="EMBL" id="FRBH01000004">
    <property type="protein sequence ID" value="SHK91669.1"/>
    <property type="molecule type" value="Genomic_DNA"/>
</dbReference>
<keyword evidence="6" id="KW-1185">Reference proteome</keyword>
<reference evidence="3" key="5">
    <citation type="submission" date="2024-05" db="EMBL/GenBank/DDBJ databases">
        <authorList>
            <person name="Sun Q."/>
            <person name="Zhou Y."/>
        </authorList>
    </citation>
    <scope>NUCLEOTIDE SEQUENCE</scope>
    <source>
        <strain evidence="3">CGMCC 1.12707</strain>
    </source>
</reference>
<evidence type="ECO:0000313" key="5">
    <source>
        <dbReference type="Proteomes" id="UP000184120"/>
    </source>
</evidence>
<proteinExistence type="predicted"/>
<organism evidence="4 5">
    <name type="scientific">Chishuiella changwenlii</name>
    <dbReference type="NCBI Taxonomy" id="1434701"/>
    <lineage>
        <taxon>Bacteria</taxon>
        <taxon>Pseudomonadati</taxon>
        <taxon>Bacteroidota</taxon>
        <taxon>Flavobacteriia</taxon>
        <taxon>Flavobacteriales</taxon>
        <taxon>Weeksellaceae</taxon>
        <taxon>Chishuiella</taxon>
    </lineage>
</organism>
<dbReference type="Proteomes" id="UP000184120">
    <property type="component" value="Unassembled WGS sequence"/>
</dbReference>
<reference evidence="6" key="4">
    <citation type="journal article" date="2019" name="Int. J. Syst. Evol. Microbiol.">
        <title>The Global Catalogue of Microorganisms (GCM) 10K type strain sequencing project: providing services to taxonomists for standard genome sequencing and annotation.</title>
        <authorList>
            <consortium name="The Broad Institute Genomics Platform"/>
            <consortium name="The Broad Institute Genome Sequencing Center for Infectious Disease"/>
            <person name="Wu L."/>
            <person name="Ma J."/>
        </authorList>
    </citation>
    <scope>NUCLEOTIDE SEQUENCE [LARGE SCALE GENOMIC DNA]</scope>
    <source>
        <strain evidence="6">CGMCC 1.12707</strain>
    </source>
</reference>
<dbReference type="EMBL" id="BMFL01000015">
    <property type="protein sequence ID" value="GGF05170.1"/>
    <property type="molecule type" value="Genomic_DNA"/>
</dbReference>
<dbReference type="InterPro" id="IPR024079">
    <property type="entry name" value="MetalloPept_cat_dom_sf"/>
</dbReference>
<dbReference type="STRING" id="1434701.SAMN05443634_104267"/>
<dbReference type="OrthoDB" id="9792152at2"/>
<dbReference type="Gene3D" id="2.60.40.3080">
    <property type="match status" value="1"/>
</dbReference>
<evidence type="ECO:0000313" key="6">
    <source>
        <dbReference type="Proteomes" id="UP000650994"/>
    </source>
</evidence>
<gene>
    <name evidence="3" type="ORF">GCM10010984_23050</name>
    <name evidence="4" type="ORF">SAMN05443634_104267</name>
</gene>
<dbReference type="RefSeq" id="WP_072930781.1">
    <property type="nucleotide sequence ID" value="NZ_BMFL01000015.1"/>
</dbReference>
<protein>
    <submittedName>
        <fullName evidence="4">Por secretion system C-terminal sorting domain-containing protein</fullName>
    </submittedName>
</protein>
<keyword evidence="1" id="KW-0732">Signal</keyword>
<feature type="domain" description="Secretion system C-terminal sorting" evidence="2">
    <location>
        <begin position="706"/>
        <end position="778"/>
    </location>
</feature>
<reference evidence="3" key="1">
    <citation type="journal article" date="2014" name="Int. J. Syst. Evol. Microbiol.">
        <title>Complete genome of a new Firmicutes species belonging to the dominant human colonic microbiota ('Ruminococcus bicirculans') reveals two chromosomes and a selective capacity to utilize plant glucans.</title>
        <authorList>
            <consortium name="NISC Comparative Sequencing Program"/>
            <person name="Wegmann U."/>
            <person name="Louis P."/>
            <person name="Goesmann A."/>
            <person name="Henrissat B."/>
            <person name="Duncan S.H."/>
            <person name="Flint H.J."/>
        </authorList>
    </citation>
    <scope>NUCLEOTIDE SEQUENCE</scope>
    <source>
        <strain evidence="3">CGMCC 1.12707</strain>
    </source>
</reference>
<sequence>MKKITSILVITTILFGGNVLAQQNFWKATSQLSSKSNEQLIARTHLPTKSIKLDLAYDNLVNYLTKMNAKGASKLLKFPDENGKFITYKVTENSNFSDELQEQYADIRSYSGYNIDNPNQKINFSLSPQFGFFGSLTNGDKNILIDTYTKNKSSYIIYDKSNLVNDNSNFKCHVDDHENDLGIDNLNFEKVAKNSSIAAVNDGNLRKFRLAITTTTEYSNYIIQQANVSNGTLAQKKAAILAAVNVSMTRINGVLKNDVGVFLELIPNTDQLFFIDNDTFNSASANQMIDENVIVTNNIIGVSNYDIGHLFFKVDNADDSNGLANTSAVCSNNLKAGGVTGTVAPVGDAFDIDFTAHELGHQLGANHTYNNNFNRSSTSAMEPGSGSTIMAYTGINPPNIQQNSDAYYHTRSIDEINIVLNRVTCAQLVPTTNVAPVITSNLKTFYSLPISTAFALETSATDANNDQLTYTWEQMNPQISETSVISGPVNNRLYGNPPLSSNTRGPNFRSFPPKSEGIRYFPRLEKILTNELVFTTNPYLRSPSDYDKNNWEVIPSVARTMNFSVTIRDNNTNVGHTTRQNVSLNFVAAAGPFKVTSQTINENWVQNNQATINWDVAGTTANGINTQNVKILLSTNAGQSFDKVLAESVPNNGSYTFTVPGGLGNTNTARIMIKAIDNVFLAVNSTNFSIESSLEIEDPKDNQFDIFPNPSNGIINLRLPEFFKKGAIRIVDITGRIVYSNQLNYSATQQINLSSLSNGVYIVSLELDNEHFTKKIIIKK</sequence>
<evidence type="ECO:0000259" key="2">
    <source>
        <dbReference type="Pfam" id="PF18962"/>
    </source>
</evidence>
<dbReference type="NCBIfam" id="TIGR04183">
    <property type="entry name" value="Por_Secre_tail"/>
    <property type="match status" value="1"/>
</dbReference>
<dbReference type="Pfam" id="PF18962">
    <property type="entry name" value="Por_Secre_tail"/>
    <property type="match status" value="1"/>
</dbReference>
<dbReference type="GO" id="GO:0008237">
    <property type="term" value="F:metallopeptidase activity"/>
    <property type="evidence" value="ECO:0007669"/>
    <property type="project" value="InterPro"/>
</dbReference>
<dbReference type="Pfam" id="PF13583">
    <property type="entry name" value="Reprolysin_4"/>
    <property type="match status" value="1"/>
</dbReference>
<accession>A0A1M6WDD8</accession>
<evidence type="ECO:0000256" key="1">
    <source>
        <dbReference type="ARBA" id="ARBA00022729"/>
    </source>
</evidence>
<dbReference type="Gene3D" id="3.40.390.10">
    <property type="entry name" value="Collagenase (Catalytic Domain)"/>
    <property type="match status" value="1"/>
</dbReference>
<reference evidence="4" key="3">
    <citation type="submission" date="2016-11" db="EMBL/GenBank/DDBJ databases">
        <authorList>
            <person name="Jaros S."/>
            <person name="Januszkiewicz K."/>
            <person name="Wedrychowicz H."/>
        </authorList>
    </citation>
    <scope>NUCLEOTIDE SEQUENCE [LARGE SCALE GENOMIC DNA]</scope>
    <source>
        <strain evidence="4">DSM 27989</strain>
    </source>
</reference>
<evidence type="ECO:0000313" key="4">
    <source>
        <dbReference type="EMBL" id="SHK91669.1"/>
    </source>
</evidence>
<name>A0A1M6WDD8_9FLAO</name>
<dbReference type="Proteomes" id="UP000650994">
    <property type="component" value="Unassembled WGS sequence"/>
</dbReference>
<dbReference type="SUPFAM" id="SSF55486">
    <property type="entry name" value="Metalloproteases ('zincins'), catalytic domain"/>
    <property type="match status" value="1"/>
</dbReference>
<evidence type="ECO:0000313" key="3">
    <source>
        <dbReference type="EMBL" id="GGF05170.1"/>
    </source>
</evidence>
<dbReference type="InterPro" id="IPR026444">
    <property type="entry name" value="Secre_tail"/>
</dbReference>
<reference evidence="5" key="2">
    <citation type="submission" date="2016-11" db="EMBL/GenBank/DDBJ databases">
        <authorList>
            <person name="Varghese N."/>
            <person name="Submissions S."/>
        </authorList>
    </citation>
    <scope>NUCLEOTIDE SEQUENCE [LARGE SCALE GENOMIC DNA]</scope>
    <source>
        <strain evidence="5">DSM 27989</strain>
    </source>
</reference>
<dbReference type="AlphaFoldDB" id="A0A1M6WDD8"/>